<evidence type="ECO:0000313" key="18">
    <source>
        <dbReference type="EMBL" id="KAJ4747169.1"/>
    </source>
</evidence>
<dbReference type="Pfam" id="PF00097">
    <property type="entry name" value="zf-C3HC4"/>
    <property type="match status" value="1"/>
</dbReference>
<keyword evidence="9" id="KW-0862">Zinc</keyword>
<accession>A0AAV8BW10</accession>
<dbReference type="InterPro" id="IPR018957">
    <property type="entry name" value="Znf_C3HC4_RING-type"/>
</dbReference>
<evidence type="ECO:0000259" key="15">
    <source>
        <dbReference type="PROSITE" id="PS50089"/>
    </source>
</evidence>
<evidence type="ECO:0000256" key="3">
    <source>
        <dbReference type="ARBA" id="ARBA00022723"/>
    </source>
</evidence>
<dbReference type="SUPFAM" id="SSF52540">
    <property type="entry name" value="P-loop containing nucleoside triphosphate hydrolases"/>
    <property type="match status" value="2"/>
</dbReference>
<dbReference type="Gene3D" id="3.40.50.10810">
    <property type="entry name" value="Tandem AAA-ATPase domain"/>
    <property type="match status" value="1"/>
</dbReference>
<evidence type="ECO:0000256" key="14">
    <source>
        <dbReference type="SAM" id="MobiDB-lite"/>
    </source>
</evidence>
<dbReference type="Pfam" id="PF00176">
    <property type="entry name" value="SNF2-rel_dom"/>
    <property type="match status" value="1"/>
</dbReference>
<dbReference type="InterPro" id="IPR038718">
    <property type="entry name" value="SNF2-like_sf"/>
</dbReference>
<sequence length="1151" mass="130528">MTPLKSCALRTMAYHRPTIFRLETPEPQILLAEEISTVRSVLGSEYTDSDIIQALNACGNNPNRAINALLDSPKQEVCMQPVRSNAPVSSSVKKDSSKPEPISQTEIKVKEEKLNQDVDSQKSQDLPFVKKEQSELTSILKEEQPEFTPILKEEQPEFTPIVKKEQPDFVPKEEETSMSSIKDDYVRPLPGESLKEYMKRRRGLEDEEKKRSESSDVPVENLTTSHPLPYLNPRPIRAIRPPDCVVSDRRLQVIPDPDEAELGDFPEEDDWLLVGKSYVPGLSTCRGKRLLDAGEVVHFAFPATDRDFGGVRIRAKTAAAFSTIVRFSTKRSGEIGKLPPEWTRRFVPLVNSSKVKISGRCVFPTVNLNLMQEVLLYVSFYIHISVFIGCDKAVCEQIAPSDINSTAHPLATLINMLKIKPIKGAEFTRNELNSRKRALHLRDDMYDLEMPSQIVGSSKKRKGGEGEAYTDLDKDEQAISQASLNKLVGTADNYNLAEAEPPRTLVCKLKPYQKQALYWMSGLEKGVNVEEASKTLHPCWSSYKLIDQRAPAVYVNVFSGEATTQFPSVTQTTRGGILADAMGLGKTVMTIALVLSNPRGENSEFYDSDSEDYVKGGTLIVCPMALLGQWKDEFECHAKPGSLSVFVHYGGDRTTETRIITRHHVVLTTYGVLSSAYKPGAQDNSIFHKINWYRVVLDEAHTIKSSKTKVAQAAFALRSHCRWCLTGTPLQNNLEDLYSLLRFLHVKPWCNWDWWSKLIQRPYENGEERGLNLVKAILRSLMLRRTKETKDKEGRPILVLPPVNVQVVECEPSEAERDFYQALFRRSQVKFDQFVAKGKVLHNYASILELLLRLRQCCNHPFLVMSQASTSEYTDLDKLARRFLDISQTNSTAGPTPAYVEEVVENLRQGVVTECPICFESASDDPVLTPCAHRLCRECLLASWQTPEGGPCPICRRMLNKSDLITCPTENRFQVDVENQWKESCKVAKLIRCLEGVQKKKEKSIVFSQWTGFLDLLEIPLRRKNIGFLRFDGKLQQKQREQVLKEFNESKNKLVLLMSLRVGGVGLNLTAASNVFLTDPWWNPAVEEQAIMRIHRIGQKKQVHVRRFIVKDSVEERMQQVQDRKQRMISGALTDDEVRTARIEELKMLFK</sequence>
<feature type="region of interest" description="Disordered" evidence="14">
    <location>
        <begin position="168"/>
        <end position="234"/>
    </location>
</feature>
<dbReference type="InterPro" id="IPR001650">
    <property type="entry name" value="Helicase_C-like"/>
</dbReference>
<dbReference type="SMART" id="SM00910">
    <property type="entry name" value="HIRAN"/>
    <property type="match status" value="1"/>
</dbReference>
<protein>
    <recommendedName>
        <fullName evidence="20">DNA repair protein RAD5</fullName>
    </recommendedName>
</protein>
<dbReference type="InterPro" id="IPR049730">
    <property type="entry name" value="SNF2/RAD54-like_C"/>
</dbReference>
<evidence type="ECO:0000256" key="9">
    <source>
        <dbReference type="ARBA" id="ARBA00022833"/>
    </source>
</evidence>
<reference evidence="18" key="1">
    <citation type="submission" date="2022-08" db="EMBL/GenBank/DDBJ databases">
        <authorList>
            <person name="Marques A."/>
        </authorList>
    </citation>
    <scope>NUCLEOTIDE SEQUENCE</scope>
    <source>
        <strain evidence="18">RhyPub2mFocal</strain>
        <tissue evidence="18">Leaves</tissue>
    </source>
</reference>
<feature type="compositionally biased region" description="Basic and acidic residues" evidence="14">
    <location>
        <begin position="193"/>
        <end position="214"/>
    </location>
</feature>
<dbReference type="PROSITE" id="PS51192">
    <property type="entry name" value="HELICASE_ATP_BIND_1"/>
    <property type="match status" value="1"/>
</dbReference>
<dbReference type="GO" id="GO:0005524">
    <property type="term" value="F:ATP binding"/>
    <property type="evidence" value="ECO:0007669"/>
    <property type="project" value="UniProtKB-KW"/>
</dbReference>
<feature type="region of interest" description="Disordered" evidence="14">
    <location>
        <begin position="82"/>
        <end position="104"/>
    </location>
</feature>
<dbReference type="GO" id="GO:0008270">
    <property type="term" value="F:zinc ion binding"/>
    <property type="evidence" value="ECO:0007669"/>
    <property type="project" value="UniProtKB-KW"/>
</dbReference>
<evidence type="ECO:0008006" key="20">
    <source>
        <dbReference type="Google" id="ProtNLM"/>
    </source>
</evidence>
<dbReference type="InterPro" id="IPR013083">
    <property type="entry name" value="Znf_RING/FYVE/PHD"/>
</dbReference>
<evidence type="ECO:0000256" key="12">
    <source>
        <dbReference type="ARBA" id="ARBA00023242"/>
    </source>
</evidence>
<feature type="domain" description="Helicase ATP-binding" evidence="16">
    <location>
        <begin position="567"/>
        <end position="747"/>
    </location>
</feature>
<evidence type="ECO:0000256" key="1">
    <source>
        <dbReference type="ARBA" id="ARBA00004123"/>
    </source>
</evidence>
<dbReference type="Gene3D" id="3.30.40.10">
    <property type="entry name" value="Zinc/RING finger domain, C3HC4 (zinc finger)"/>
    <property type="match status" value="1"/>
</dbReference>
<evidence type="ECO:0000259" key="16">
    <source>
        <dbReference type="PROSITE" id="PS51192"/>
    </source>
</evidence>
<proteinExistence type="inferred from homology"/>
<keyword evidence="19" id="KW-1185">Reference proteome</keyword>
<dbReference type="CDD" id="cd18008">
    <property type="entry name" value="DEXDc_SHPRH-like"/>
    <property type="match status" value="1"/>
</dbReference>
<dbReference type="Pfam" id="PF24559">
    <property type="entry name" value="UBA_RAD5A"/>
    <property type="match status" value="1"/>
</dbReference>
<name>A0AAV8BW10_9POAL</name>
<evidence type="ECO:0000256" key="7">
    <source>
        <dbReference type="ARBA" id="ARBA00022801"/>
    </source>
</evidence>
<dbReference type="PROSITE" id="PS51194">
    <property type="entry name" value="HELICASE_CTER"/>
    <property type="match status" value="1"/>
</dbReference>
<dbReference type="InterPro" id="IPR014905">
    <property type="entry name" value="HIRAN"/>
</dbReference>
<evidence type="ECO:0000256" key="4">
    <source>
        <dbReference type="ARBA" id="ARBA00022741"/>
    </source>
</evidence>
<keyword evidence="5" id="KW-0227">DNA damage</keyword>
<keyword evidence="12" id="KW-0539">Nucleus</keyword>
<dbReference type="InterPro" id="IPR000330">
    <property type="entry name" value="SNF2_N"/>
</dbReference>
<keyword evidence="4" id="KW-0547">Nucleotide-binding</keyword>
<keyword evidence="6 13" id="KW-0863">Zinc-finger</keyword>
<dbReference type="SUPFAM" id="SSF57850">
    <property type="entry name" value="RING/U-box"/>
    <property type="match status" value="1"/>
</dbReference>
<dbReference type="PANTHER" id="PTHR45626:SF22">
    <property type="entry name" value="DNA REPAIR PROTEIN RAD5"/>
    <property type="match status" value="1"/>
</dbReference>
<evidence type="ECO:0000256" key="5">
    <source>
        <dbReference type="ARBA" id="ARBA00022763"/>
    </source>
</evidence>
<evidence type="ECO:0000256" key="2">
    <source>
        <dbReference type="ARBA" id="ARBA00008438"/>
    </source>
</evidence>
<dbReference type="EMBL" id="JAMFTS010000005">
    <property type="protein sequence ID" value="KAJ4747169.1"/>
    <property type="molecule type" value="Genomic_DNA"/>
</dbReference>
<dbReference type="GO" id="GO:0008094">
    <property type="term" value="F:ATP-dependent activity, acting on DNA"/>
    <property type="evidence" value="ECO:0007669"/>
    <property type="project" value="TreeGrafter"/>
</dbReference>
<dbReference type="InterPro" id="IPR050628">
    <property type="entry name" value="SNF2_RAD54_helicase_TF"/>
</dbReference>
<dbReference type="SMART" id="SM00487">
    <property type="entry name" value="DEXDc"/>
    <property type="match status" value="1"/>
</dbReference>
<organism evidence="18 19">
    <name type="scientific">Rhynchospora pubera</name>
    <dbReference type="NCBI Taxonomy" id="906938"/>
    <lineage>
        <taxon>Eukaryota</taxon>
        <taxon>Viridiplantae</taxon>
        <taxon>Streptophyta</taxon>
        <taxon>Embryophyta</taxon>
        <taxon>Tracheophyta</taxon>
        <taxon>Spermatophyta</taxon>
        <taxon>Magnoliopsida</taxon>
        <taxon>Liliopsida</taxon>
        <taxon>Poales</taxon>
        <taxon>Cyperaceae</taxon>
        <taxon>Cyperoideae</taxon>
        <taxon>Rhynchosporeae</taxon>
        <taxon>Rhynchospora</taxon>
    </lineage>
</organism>
<keyword evidence="3" id="KW-0479">Metal-binding</keyword>
<dbReference type="Proteomes" id="UP001140206">
    <property type="component" value="Chromosome 5"/>
</dbReference>
<dbReference type="PROSITE" id="PS00518">
    <property type="entry name" value="ZF_RING_1"/>
    <property type="match status" value="1"/>
</dbReference>
<dbReference type="GO" id="GO:0006281">
    <property type="term" value="P:DNA repair"/>
    <property type="evidence" value="ECO:0007669"/>
    <property type="project" value="UniProtKB-KW"/>
</dbReference>
<dbReference type="InterPro" id="IPR001841">
    <property type="entry name" value="Znf_RING"/>
</dbReference>
<evidence type="ECO:0000256" key="11">
    <source>
        <dbReference type="ARBA" id="ARBA00023204"/>
    </source>
</evidence>
<comment type="similarity">
    <text evidence="2">Belongs to the SNF2/RAD54 helicase family. RAD16 subfamily.</text>
</comment>
<dbReference type="GO" id="GO:0016818">
    <property type="term" value="F:hydrolase activity, acting on acid anhydrides, in phosphorus-containing anhydrides"/>
    <property type="evidence" value="ECO:0007669"/>
    <property type="project" value="InterPro"/>
</dbReference>
<comment type="caution">
    <text evidence="18">The sequence shown here is derived from an EMBL/GenBank/DDBJ whole genome shotgun (WGS) entry which is preliminary data.</text>
</comment>
<dbReference type="GO" id="GO:0005634">
    <property type="term" value="C:nucleus"/>
    <property type="evidence" value="ECO:0007669"/>
    <property type="project" value="UniProtKB-SubCell"/>
</dbReference>
<dbReference type="CDD" id="cd18793">
    <property type="entry name" value="SF2_C_SNF"/>
    <property type="match status" value="1"/>
</dbReference>
<keyword evidence="10" id="KW-0067">ATP-binding</keyword>
<dbReference type="Pfam" id="PF08797">
    <property type="entry name" value="HIRAN"/>
    <property type="match status" value="1"/>
</dbReference>
<dbReference type="PROSITE" id="PS50089">
    <property type="entry name" value="ZF_RING_2"/>
    <property type="match status" value="1"/>
</dbReference>
<evidence type="ECO:0000256" key="13">
    <source>
        <dbReference type="PROSITE-ProRule" id="PRU00175"/>
    </source>
</evidence>
<feature type="compositionally biased region" description="Basic and acidic residues" evidence="14">
    <location>
        <begin position="168"/>
        <end position="186"/>
    </location>
</feature>
<evidence type="ECO:0000256" key="8">
    <source>
        <dbReference type="ARBA" id="ARBA00022806"/>
    </source>
</evidence>
<dbReference type="PANTHER" id="PTHR45626">
    <property type="entry name" value="TRANSCRIPTION TERMINATION FACTOR 2-RELATED"/>
    <property type="match status" value="1"/>
</dbReference>
<dbReference type="InterPro" id="IPR017907">
    <property type="entry name" value="Znf_RING_CS"/>
</dbReference>
<evidence type="ECO:0000256" key="6">
    <source>
        <dbReference type="ARBA" id="ARBA00022771"/>
    </source>
</evidence>
<dbReference type="GO" id="GO:0003676">
    <property type="term" value="F:nucleic acid binding"/>
    <property type="evidence" value="ECO:0007669"/>
    <property type="project" value="InterPro"/>
</dbReference>
<dbReference type="InterPro" id="IPR056450">
    <property type="entry name" value="UBA_RAD5A"/>
</dbReference>
<keyword evidence="11" id="KW-0234">DNA repair</keyword>
<dbReference type="InterPro" id="IPR027417">
    <property type="entry name" value="P-loop_NTPase"/>
</dbReference>
<feature type="domain" description="Helicase C-terminal" evidence="17">
    <location>
        <begin position="989"/>
        <end position="1146"/>
    </location>
</feature>
<evidence type="ECO:0000313" key="19">
    <source>
        <dbReference type="Proteomes" id="UP001140206"/>
    </source>
</evidence>
<dbReference type="Pfam" id="PF00271">
    <property type="entry name" value="Helicase_C"/>
    <property type="match status" value="1"/>
</dbReference>
<dbReference type="SUPFAM" id="SSF46934">
    <property type="entry name" value="UBA-like"/>
    <property type="match status" value="1"/>
</dbReference>
<dbReference type="SMART" id="SM00184">
    <property type="entry name" value="RING"/>
    <property type="match status" value="1"/>
</dbReference>
<keyword evidence="8" id="KW-0347">Helicase</keyword>
<dbReference type="GO" id="GO:0004386">
    <property type="term" value="F:helicase activity"/>
    <property type="evidence" value="ECO:0007669"/>
    <property type="project" value="UniProtKB-KW"/>
</dbReference>
<dbReference type="InterPro" id="IPR009060">
    <property type="entry name" value="UBA-like_sf"/>
</dbReference>
<gene>
    <name evidence="18" type="ORF">LUZ62_081574</name>
</gene>
<keyword evidence="7" id="KW-0378">Hydrolase</keyword>
<dbReference type="InterPro" id="IPR014001">
    <property type="entry name" value="Helicase_ATP-bd"/>
</dbReference>
<evidence type="ECO:0000256" key="10">
    <source>
        <dbReference type="ARBA" id="ARBA00022840"/>
    </source>
</evidence>
<feature type="domain" description="RING-type" evidence="15">
    <location>
        <begin position="915"/>
        <end position="956"/>
    </location>
</feature>
<dbReference type="SMART" id="SM00490">
    <property type="entry name" value="HELICc"/>
    <property type="match status" value="1"/>
</dbReference>
<dbReference type="Gene3D" id="3.40.50.300">
    <property type="entry name" value="P-loop containing nucleotide triphosphate hydrolases"/>
    <property type="match status" value="1"/>
</dbReference>
<evidence type="ECO:0000259" key="17">
    <source>
        <dbReference type="PROSITE" id="PS51194"/>
    </source>
</evidence>
<dbReference type="AlphaFoldDB" id="A0AAV8BW10"/>
<comment type="subcellular location">
    <subcellularLocation>
        <location evidence="1">Nucleus</location>
    </subcellularLocation>
</comment>